<sequence length="459" mass="52329">MSLAKSGRSLNTSVEEMYHFFGASILMSCIPYPQIRMFWSTNLRVPAISDTMRRDRFFKLRSHLKVVIDDDIPEDRKTDKFWKVRPFMNRILKGCHAQARPESVSIDEQMIPFTGGCPFRQYVPLKPNPVGMKNFVLATADGIVLDFEVYQGSKELAAQVLDAEGLGLGALVLKRLTKTVHPGTKVYCDRFFTTTSAAESMLEKQVYLTGTVMKNRIPKAMQKLPSDKIMKQQGRGTSASVVRGDGKLNVVKWFDNKPVLMLSAVHTKEPENTCQRWSKKDKCYLTIRRPNIVQEYNAKMGGVDLSDRMMSYYRMSVRTKKWTIRMLMHFMDLALANSWLLYRSDHQKHGTPRKAIMTFLAFRMDVAQVFLNKCDVTHAEEESACCSQYGQRSLVTPIPHISARTASAAHLPEVADLKNPMRCRQQGCHGKSRVRCLTCNVILCLQSRRNCYEAFHGGQ</sequence>
<organism evidence="2 3">
    <name type="scientific">Menidia menidia</name>
    <name type="common">Atlantic silverside</name>
    <dbReference type="NCBI Taxonomy" id="238744"/>
    <lineage>
        <taxon>Eukaryota</taxon>
        <taxon>Metazoa</taxon>
        <taxon>Chordata</taxon>
        <taxon>Craniata</taxon>
        <taxon>Vertebrata</taxon>
        <taxon>Euteleostomi</taxon>
        <taxon>Actinopterygii</taxon>
        <taxon>Neopterygii</taxon>
        <taxon>Teleostei</taxon>
        <taxon>Neoteleostei</taxon>
        <taxon>Acanthomorphata</taxon>
        <taxon>Ovalentaria</taxon>
        <taxon>Atherinomorphae</taxon>
        <taxon>Atheriniformes</taxon>
        <taxon>Atherinopsidae</taxon>
        <taxon>Menidiinae</taxon>
        <taxon>Menidia</taxon>
    </lineage>
</organism>
<name>A0A8S4ABQ8_9TELE</name>
<evidence type="ECO:0000259" key="1">
    <source>
        <dbReference type="Pfam" id="PF13843"/>
    </source>
</evidence>
<evidence type="ECO:0000313" key="3">
    <source>
        <dbReference type="Proteomes" id="UP000677803"/>
    </source>
</evidence>
<dbReference type="EMBL" id="CAJRST010000002">
    <property type="protein sequence ID" value="CAG5861504.1"/>
    <property type="molecule type" value="Genomic_DNA"/>
</dbReference>
<dbReference type="PANTHER" id="PTHR47272">
    <property type="entry name" value="DDE_TNP_1_7 DOMAIN-CONTAINING PROTEIN"/>
    <property type="match status" value="1"/>
</dbReference>
<reference evidence="2" key="1">
    <citation type="submission" date="2021-05" db="EMBL/GenBank/DDBJ databases">
        <authorList>
            <person name="Tigano A."/>
        </authorList>
    </citation>
    <scope>NUCLEOTIDE SEQUENCE</scope>
</reference>
<dbReference type="OrthoDB" id="8955499at2759"/>
<dbReference type="AlphaFoldDB" id="A0A8S4ABQ8"/>
<comment type="caution">
    <text evidence="2">The sequence shown here is derived from an EMBL/GenBank/DDBJ whole genome shotgun (WGS) entry which is preliminary data.</text>
</comment>
<gene>
    <name evidence="2" type="ORF">MMEN_LOCUS995</name>
</gene>
<evidence type="ECO:0000313" key="2">
    <source>
        <dbReference type="EMBL" id="CAG5861504.1"/>
    </source>
</evidence>
<dbReference type="PANTHER" id="PTHR47272:SF2">
    <property type="entry name" value="PIGGYBAC TRANSPOSABLE ELEMENT-DERIVED PROTEIN 3-LIKE"/>
    <property type="match status" value="1"/>
</dbReference>
<dbReference type="Proteomes" id="UP000677803">
    <property type="component" value="Unassembled WGS sequence"/>
</dbReference>
<keyword evidence="3" id="KW-1185">Reference proteome</keyword>
<protein>
    <submittedName>
        <fullName evidence="2">(Atlantic silverside) hypothetical protein</fullName>
    </submittedName>
</protein>
<dbReference type="PROSITE" id="PS51257">
    <property type="entry name" value="PROKAR_LIPOPROTEIN"/>
    <property type="match status" value="1"/>
</dbReference>
<proteinExistence type="predicted"/>
<dbReference type="Pfam" id="PF13843">
    <property type="entry name" value="DDE_Tnp_1_7"/>
    <property type="match status" value="1"/>
</dbReference>
<dbReference type="InterPro" id="IPR029526">
    <property type="entry name" value="PGBD"/>
</dbReference>
<accession>A0A8S4ABQ8</accession>
<feature type="domain" description="PiggyBac transposable element-derived protein" evidence="1">
    <location>
        <begin position="7"/>
        <end position="339"/>
    </location>
</feature>